<reference evidence="2 3" key="1">
    <citation type="submission" date="2017-05" db="EMBL/GenBank/DDBJ databases">
        <authorList>
            <person name="Varghese N."/>
            <person name="Submissions S."/>
        </authorList>
    </citation>
    <scope>NUCLEOTIDE SEQUENCE [LARGE SCALE GENOMIC DNA]</scope>
    <source>
        <strain evidence="2 3">DSM 28009</strain>
    </source>
</reference>
<dbReference type="InterPro" id="IPR014710">
    <property type="entry name" value="RmlC-like_jellyroll"/>
</dbReference>
<evidence type="ECO:0000313" key="3">
    <source>
        <dbReference type="Proteomes" id="UP000319555"/>
    </source>
</evidence>
<dbReference type="EMBL" id="FXTE01000007">
    <property type="protein sequence ID" value="SMO73312.1"/>
    <property type="molecule type" value="Genomic_DNA"/>
</dbReference>
<dbReference type="SUPFAM" id="SSF51197">
    <property type="entry name" value="Clavaminate synthase-like"/>
    <property type="match status" value="1"/>
</dbReference>
<dbReference type="Gene3D" id="2.60.120.10">
    <property type="entry name" value="Jelly Rolls"/>
    <property type="match status" value="1"/>
</dbReference>
<evidence type="ECO:0000259" key="1">
    <source>
        <dbReference type="Pfam" id="PF09313"/>
    </source>
</evidence>
<feature type="domain" description="TehB/YeaR-like" evidence="1">
    <location>
        <begin position="14"/>
        <end position="85"/>
    </location>
</feature>
<proteinExistence type="predicted"/>
<organism evidence="2 3">
    <name type="scientific">Ruegeria faecimaris</name>
    <dbReference type="NCBI Taxonomy" id="686389"/>
    <lineage>
        <taxon>Bacteria</taxon>
        <taxon>Pseudomonadati</taxon>
        <taxon>Pseudomonadota</taxon>
        <taxon>Alphaproteobacteria</taxon>
        <taxon>Rhodobacterales</taxon>
        <taxon>Roseobacteraceae</taxon>
        <taxon>Ruegeria</taxon>
    </lineage>
</organism>
<name>A0A521DNZ2_9RHOB</name>
<dbReference type="AlphaFoldDB" id="A0A521DNZ2"/>
<dbReference type="Pfam" id="PF09313">
    <property type="entry name" value="TehB-like"/>
    <property type="match status" value="1"/>
</dbReference>
<dbReference type="RefSeq" id="WP_142637649.1">
    <property type="nucleotide sequence ID" value="NZ_CANLVA010000006.1"/>
</dbReference>
<protein>
    <submittedName>
        <fullName evidence="2">Uncharacterized protein, possibly involved in tellurite resistance</fullName>
    </submittedName>
</protein>
<gene>
    <name evidence="2" type="ORF">SAMN06265380_10722</name>
</gene>
<evidence type="ECO:0000313" key="2">
    <source>
        <dbReference type="EMBL" id="SMO73312.1"/>
    </source>
</evidence>
<dbReference type="InterPro" id="IPR015392">
    <property type="entry name" value="TehB/YeaR-like_dom"/>
</dbReference>
<dbReference type="Proteomes" id="UP000319555">
    <property type="component" value="Unassembled WGS sequence"/>
</dbReference>
<keyword evidence="3" id="KW-1185">Reference proteome</keyword>
<dbReference type="OrthoDB" id="7282222at2"/>
<accession>A0A521DNZ2</accession>
<sequence>MTEALPKGVVHYATSRFTHETLPEKLRKDHSTKAGVWGQLAVQHGQLLLSRDDKGDLVLGVGATAVFAPQETHSVNPIGEVEFEVRFHRQEAPDAA</sequence>